<evidence type="ECO:0000313" key="2">
    <source>
        <dbReference type="EMBL" id="SER16679.1"/>
    </source>
</evidence>
<keyword evidence="1" id="KW-0812">Transmembrane</keyword>
<proteinExistence type="predicted"/>
<sequence>MLEAVLAIFIFFSILFTLLPLIYQLKLENQKLLDRSIVTHQLYQTLITEDISPAGTYHDWIGASVILTIDSVPPYRKGCATWTNVKTNPETICLYSY</sequence>
<protein>
    <recommendedName>
        <fullName evidence="4">Competence protein ComGE</fullName>
    </recommendedName>
</protein>
<keyword evidence="1" id="KW-1133">Transmembrane helix</keyword>
<dbReference type="RefSeq" id="WP_089738575.1">
    <property type="nucleotide sequence ID" value="NZ_FOGL01000001.1"/>
</dbReference>
<keyword evidence="3" id="KW-1185">Reference proteome</keyword>
<name>A0A1H9LZC7_9BACI</name>
<dbReference type="Proteomes" id="UP000199687">
    <property type="component" value="Unassembled WGS sequence"/>
</dbReference>
<evidence type="ECO:0000256" key="1">
    <source>
        <dbReference type="SAM" id="Phobius"/>
    </source>
</evidence>
<gene>
    <name evidence="2" type="ORF">SAMN04487944_101472</name>
</gene>
<reference evidence="2 3" key="1">
    <citation type="submission" date="2016-10" db="EMBL/GenBank/DDBJ databases">
        <authorList>
            <person name="de Groot N.N."/>
        </authorList>
    </citation>
    <scope>NUCLEOTIDE SEQUENCE [LARGE SCALE GENOMIC DNA]</scope>
    <source>
        <strain evidence="2 3">CGMCC 1.7727</strain>
    </source>
</reference>
<dbReference type="OrthoDB" id="2970140at2"/>
<dbReference type="EMBL" id="FOGL01000001">
    <property type="protein sequence ID" value="SER16679.1"/>
    <property type="molecule type" value="Genomic_DNA"/>
</dbReference>
<dbReference type="STRING" id="531814.SAMN04487944_101472"/>
<evidence type="ECO:0008006" key="4">
    <source>
        <dbReference type="Google" id="ProtNLM"/>
    </source>
</evidence>
<keyword evidence="1" id="KW-0472">Membrane</keyword>
<feature type="transmembrane region" description="Helical" evidence="1">
    <location>
        <begin position="6"/>
        <end position="25"/>
    </location>
</feature>
<evidence type="ECO:0000313" key="3">
    <source>
        <dbReference type="Proteomes" id="UP000199687"/>
    </source>
</evidence>
<dbReference type="AlphaFoldDB" id="A0A1H9LZC7"/>
<organism evidence="2 3">
    <name type="scientific">Gracilibacillus ureilyticus</name>
    <dbReference type="NCBI Taxonomy" id="531814"/>
    <lineage>
        <taxon>Bacteria</taxon>
        <taxon>Bacillati</taxon>
        <taxon>Bacillota</taxon>
        <taxon>Bacilli</taxon>
        <taxon>Bacillales</taxon>
        <taxon>Bacillaceae</taxon>
        <taxon>Gracilibacillus</taxon>
    </lineage>
</organism>
<accession>A0A1H9LZC7</accession>